<evidence type="ECO:0000313" key="2">
    <source>
        <dbReference type="EMBL" id="KAI7796961.1"/>
    </source>
</evidence>
<dbReference type="AlphaFoldDB" id="A0A9W7THT3"/>
<comment type="caution">
    <text evidence="2">The sequence shown here is derived from an EMBL/GenBank/DDBJ whole genome shotgun (WGS) entry which is preliminary data.</text>
</comment>
<feature type="compositionally biased region" description="Basic residues" evidence="1">
    <location>
        <begin position="162"/>
        <end position="171"/>
    </location>
</feature>
<feature type="region of interest" description="Disordered" evidence="1">
    <location>
        <begin position="146"/>
        <end position="171"/>
    </location>
</feature>
<keyword evidence="3" id="KW-1185">Reference proteome</keyword>
<sequence length="171" mass="18962">MRNQGDVTSSEAQGTAGALKTEAEPVEVTKEESEGMRSSGESKGTRSRRCIELVDNGIGADSHVEIAGEHGRIPENRGSGEQTELLSACVLVIANVVKAEQRFDDIGNHCKHLTVTAEDQCQEQTSVEVNWDSSVCCHREYAKVQKKHEQQNPKRKNEYKIQKTKRPQQGE</sequence>
<proteinExistence type="predicted"/>
<dbReference type="Proteomes" id="UP001059041">
    <property type="component" value="Linkage Group LG18"/>
</dbReference>
<feature type="compositionally biased region" description="Basic and acidic residues" evidence="1">
    <location>
        <begin position="21"/>
        <end position="35"/>
    </location>
</feature>
<dbReference type="EMBL" id="JAFHDT010000018">
    <property type="protein sequence ID" value="KAI7796961.1"/>
    <property type="molecule type" value="Genomic_DNA"/>
</dbReference>
<feature type="region of interest" description="Disordered" evidence="1">
    <location>
        <begin position="1"/>
        <end position="48"/>
    </location>
</feature>
<protein>
    <submittedName>
        <fullName evidence="2">Uncharacterized protein</fullName>
    </submittedName>
</protein>
<name>A0A9W7THT3_TRIRA</name>
<organism evidence="2 3">
    <name type="scientific">Triplophysa rosa</name>
    <name type="common">Cave loach</name>
    <dbReference type="NCBI Taxonomy" id="992332"/>
    <lineage>
        <taxon>Eukaryota</taxon>
        <taxon>Metazoa</taxon>
        <taxon>Chordata</taxon>
        <taxon>Craniata</taxon>
        <taxon>Vertebrata</taxon>
        <taxon>Euteleostomi</taxon>
        <taxon>Actinopterygii</taxon>
        <taxon>Neopterygii</taxon>
        <taxon>Teleostei</taxon>
        <taxon>Ostariophysi</taxon>
        <taxon>Cypriniformes</taxon>
        <taxon>Nemacheilidae</taxon>
        <taxon>Triplophysa</taxon>
    </lineage>
</organism>
<evidence type="ECO:0000256" key="1">
    <source>
        <dbReference type="SAM" id="MobiDB-lite"/>
    </source>
</evidence>
<gene>
    <name evidence="2" type="ORF">IRJ41_010246</name>
</gene>
<reference evidence="2" key="1">
    <citation type="submission" date="2021-02" db="EMBL/GenBank/DDBJ databases">
        <title>Comparative genomics reveals that relaxation of natural selection precedes convergent phenotypic evolution of cavefish.</title>
        <authorList>
            <person name="Peng Z."/>
        </authorList>
    </citation>
    <scope>NUCLEOTIDE SEQUENCE</scope>
    <source>
        <tissue evidence="2">Muscle</tissue>
    </source>
</reference>
<feature type="compositionally biased region" description="Basic and acidic residues" evidence="1">
    <location>
        <begin position="146"/>
        <end position="161"/>
    </location>
</feature>
<accession>A0A9W7THT3</accession>
<evidence type="ECO:0000313" key="3">
    <source>
        <dbReference type="Proteomes" id="UP001059041"/>
    </source>
</evidence>
<feature type="compositionally biased region" description="Polar residues" evidence="1">
    <location>
        <begin position="1"/>
        <end position="13"/>
    </location>
</feature>